<comment type="caution">
    <text evidence="2">The sequence shown here is derived from an EMBL/GenBank/DDBJ whole genome shotgun (WGS) entry which is preliminary data.</text>
</comment>
<dbReference type="EMBL" id="JABZGW010000003">
    <property type="protein sequence ID" value="MBF4807124.1"/>
    <property type="molecule type" value="Genomic_DNA"/>
</dbReference>
<gene>
    <name evidence="2" type="ORF">HXK26_00245</name>
</gene>
<evidence type="ECO:0000313" key="2">
    <source>
        <dbReference type="EMBL" id="MBF4807124.1"/>
    </source>
</evidence>
<dbReference type="Pfam" id="PF12728">
    <property type="entry name" value="HTH_17"/>
    <property type="match status" value="1"/>
</dbReference>
<dbReference type="InterPro" id="IPR009061">
    <property type="entry name" value="DNA-bd_dom_put_sf"/>
</dbReference>
<dbReference type="Proteomes" id="UP000698335">
    <property type="component" value="Unassembled WGS sequence"/>
</dbReference>
<evidence type="ECO:0000259" key="1">
    <source>
        <dbReference type="Pfam" id="PF12728"/>
    </source>
</evidence>
<protein>
    <submittedName>
        <fullName evidence="2">Helix-turn-helix domain-containing protein</fullName>
    </submittedName>
</protein>
<organism evidence="2 3">
    <name type="scientific">Lancefieldella rimae</name>
    <dbReference type="NCBI Taxonomy" id="1383"/>
    <lineage>
        <taxon>Bacteria</taxon>
        <taxon>Bacillati</taxon>
        <taxon>Actinomycetota</taxon>
        <taxon>Coriobacteriia</taxon>
        <taxon>Coriobacteriales</taxon>
        <taxon>Atopobiaceae</taxon>
        <taxon>Lancefieldella</taxon>
    </lineage>
</organism>
<feature type="domain" description="Helix-turn-helix" evidence="1">
    <location>
        <begin position="25"/>
        <end position="77"/>
    </location>
</feature>
<accession>A0A930YNZ9</accession>
<sequence length="83" mass="9394">MDSVIIPGNPLPVHIERVSEPAHVFLTVPEVAHLLGVHPERVREWTEREIDPLPALHLPGVRNNRYHRDAVLAWAASLKPFNV</sequence>
<evidence type="ECO:0000313" key="3">
    <source>
        <dbReference type="Proteomes" id="UP000698335"/>
    </source>
</evidence>
<dbReference type="SUPFAM" id="SSF46955">
    <property type="entry name" value="Putative DNA-binding domain"/>
    <property type="match status" value="1"/>
</dbReference>
<dbReference type="AlphaFoldDB" id="A0A930YNZ9"/>
<reference evidence="2" key="1">
    <citation type="submission" date="2020-04" db="EMBL/GenBank/DDBJ databases">
        <title>Deep metagenomics examines the oral microbiome during advanced dental caries in children, revealing novel taxa and co-occurrences with host molecules.</title>
        <authorList>
            <person name="Baker J.L."/>
            <person name="Morton J.T."/>
            <person name="Dinis M."/>
            <person name="Alvarez R."/>
            <person name="Tran N.C."/>
            <person name="Knight R."/>
            <person name="Edlund A."/>
        </authorList>
    </citation>
    <scope>NUCLEOTIDE SEQUENCE</scope>
    <source>
        <strain evidence="2">JCVI_38_bin.5</strain>
    </source>
</reference>
<name>A0A930YNZ9_9ACTN</name>
<dbReference type="InterPro" id="IPR041657">
    <property type="entry name" value="HTH_17"/>
</dbReference>
<proteinExistence type="predicted"/>